<reference evidence="1 2" key="1">
    <citation type="journal article" date="2006" name="Science">
        <title>The genome of black cottonwood, Populus trichocarpa (Torr. &amp; Gray).</title>
        <authorList>
            <person name="Tuskan G.A."/>
            <person name="Difazio S."/>
            <person name="Jansson S."/>
            <person name="Bohlmann J."/>
            <person name="Grigoriev I."/>
            <person name="Hellsten U."/>
            <person name="Putnam N."/>
            <person name="Ralph S."/>
            <person name="Rombauts S."/>
            <person name="Salamov A."/>
            <person name="Schein J."/>
            <person name="Sterck L."/>
            <person name="Aerts A."/>
            <person name="Bhalerao R.R."/>
            <person name="Bhalerao R.P."/>
            <person name="Blaudez D."/>
            <person name="Boerjan W."/>
            <person name="Brun A."/>
            <person name="Brunner A."/>
            <person name="Busov V."/>
            <person name="Campbell M."/>
            <person name="Carlson J."/>
            <person name="Chalot M."/>
            <person name="Chapman J."/>
            <person name="Chen G.L."/>
            <person name="Cooper D."/>
            <person name="Coutinho P.M."/>
            <person name="Couturier J."/>
            <person name="Covert S."/>
            <person name="Cronk Q."/>
            <person name="Cunningham R."/>
            <person name="Davis J."/>
            <person name="Degroeve S."/>
            <person name="Dejardin A."/>
            <person name="Depamphilis C."/>
            <person name="Detter J."/>
            <person name="Dirks B."/>
            <person name="Dubchak I."/>
            <person name="Duplessis S."/>
            <person name="Ehlting J."/>
            <person name="Ellis B."/>
            <person name="Gendler K."/>
            <person name="Goodstein D."/>
            <person name="Gribskov M."/>
            <person name="Grimwood J."/>
            <person name="Groover A."/>
            <person name="Gunter L."/>
            <person name="Hamberger B."/>
            <person name="Heinze B."/>
            <person name="Helariutta Y."/>
            <person name="Henrissat B."/>
            <person name="Holligan D."/>
            <person name="Holt R."/>
            <person name="Huang W."/>
            <person name="Islam-Faridi N."/>
            <person name="Jones S."/>
            <person name="Jones-Rhoades M."/>
            <person name="Jorgensen R."/>
            <person name="Joshi C."/>
            <person name="Kangasjarvi J."/>
            <person name="Karlsson J."/>
            <person name="Kelleher C."/>
            <person name="Kirkpatrick R."/>
            <person name="Kirst M."/>
            <person name="Kohler A."/>
            <person name="Kalluri U."/>
            <person name="Larimer F."/>
            <person name="Leebens-Mack J."/>
            <person name="Leple J.C."/>
            <person name="Locascio P."/>
            <person name="Lou Y."/>
            <person name="Lucas S."/>
            <person name="Martin F."/>
            <person name="Montanini B."/>
            <person name="Napoli C."/>
            <person name="Nelson D.R."/>
            <person name="Nelson C."/>
            <person name="Nieminen K."/>
            <person name="Nilsson O."/>
            <person name="Pereda V."/>
            <person name="Peter G."/>
            <person name="Philippe R."/>
            <person name="Pilate G."/>
            <person name="Poliakov A."/>
            <person name="Razumovskaya J."/>
            <person name="Richardson P."/>
            <person name="Rinaldi C."/>
            <person name="Ritland K."/>
            <person name="Rouze P."/>
            <person name="Ryaboy D."/>
            <person name="Schmutz J."/>
            <person name="Schrader J."/>
            <person name="Segerman B."/>
            <person name="Shin H."/>
            <person name="Siddiqui A."/>
            <person name="Sterky F."/>
            <person name="Terry A."/>
            <person name="Tsai C.J."/>
            <person name="Uberbacher E."/>
            <person name="Unneberg P."/>
            <person name="Vahala J."/>
            <person name="Wall K."/>
            <person name="Wessler S."/>
            <person name="Yang G."/>
            <person name="Yin T."/>
            <person name="Douglas C."/>
            <person name="Marra M."/>
            <person name="Sandberg G."/>
            <person name="Van de Peer Y."/>
            <person name="Rokhsar D."/>
        </authorList>
    </citation>
    <scope>NUCLEOTIDE SEQUENCE [LARGE SCALE GENOMIC DNA]</scope>
    <source>
        <strain evidence="2">cv. Nisqually</strain>
    </source>
</reference>
<accession>A0ACC0RJT2</accession>
<comment type="caution">
    <text evidence="1">The sequence shown here is derived from an EMBL/GenBank/DDBJ whole genome shotgun (WGS) entry which is preliminary data.</text>
</comment>
<organism evidence="1 2">
    <name type="scientific">Populus trichocarpa</name>
    <name type="common">Western balsam poplar</name>
    <name type="synonym">Populus balsamifera subsp. trichocarpa</name>
    <dbReference type="NCBI Taxonomy" id="3694"/>
    <lineage>
        <taxon>Eukaryota</taxon>
        <taxon>Viridiplantae</taxon>
        <taxon>Streptophyta</taxon>
        <taxon>Embryophyta</taxon>
        <taxon>Tracheophyta</taxon>
        <taxon>Spermatophyta</taxon>
        <taxon>Magnoliopsida</taxon>
        <taxon>eudicotyledons</taxon>
        <taxon>Gunneridae</taxon>
        <taxon>Pentapetalae</taxon>
        <taxon>rosids</taxon>
        <taxon>fabids</taxon>
        <taxon>Malpighiales</taxon>
        <taxon>Salicaceae</taxon>
        <taxon>Saliceae</taxon>
        <taxon>Populus</taxon>
    </lineage>
</organism>
<keyword evidence="2" id="KW-1185">Reference proteome</keyword>
<name>A0ACC0RJT2_POPTR</name>
<protein>
    <submittedName>
        <fullName evidence="1">Uncharacterized protein</fullName>
    </submittedName>
</protein>
<evidence type="ECO:0000313" key="2">
    <source>
        <dbReference type="Proteomes" id="UP000006729"/>
    </source>
</evidence>
<gene>
    <name evidence="1" type="ORF">POPTR_T013566v4</name>
</gene>
<sequence>MAKRKDRFWDHVEKLDDGRFICTFCGFKFAAAASISRIKWHLSGEEGHGVAVCGQVPQQVQEAAFLDMRHCNKRHKGIASSSNFNDNVISTTPQEQNNEVDNVAGDAGTTQAADRMGHPLGRSVEEFSRWLMEDDIENGTGGVVQPGAGASSSGGLTDNTNETPGDPLPTSSTKLVGRAFEHNTNLIWSWLMDDEVSIIGIYGMGGVGKTTMMKHIYNKLLERLGISHCVCWVTVTRDFSIERLQNLIARCLGMDLSSEDDDLYDLWNTFELHEVGIPEPVNLKGCKLIMTSRSKRVCQWMDRRREIKVKPLSNSEAWDLFMEKLGHDMPLSLEVERIAVDIARECAGLPLGIITIAGSLRRVDDLHEWRNTLKKLKESKCRDMGDKVFRLLRFSYDQLHDLALQQCLLYCALFPEDYEIVREKLIDYLIDEEVIERVESRQEAVDEGHTMLNRLESVCLLEGANNVYGDRYFKMHDLIRDMAIQILQENSQGMVKAGARLREVPDAEEWTENLTRVSLMHNHIKDIPPNHSPSCPNLLTLLLCRNSELQFIADSFFEQLRGLKVLDLSRTIITKLPDSVSELVSLTGLVLIDCDMLRHVPSLEKLKALNRLDLSGTWALEKMPQGMECLCNLRYLRMSGCGEKEFPSGLLPKLSHLQVFELERWIPEPIHRKAQYVPITVKAKEVACLRKLESLVCHFEGYSDYVEYLKSWDETKSLSTYKIRVGLLDKSYYDHDDFRRKTIILGNLSIDREGDFQVIFPKDIQQNATELEVIENRNCNSMESLVSSSWFYSAPSYNDIFSGLKEFYCHGCRSMKKLFPPVLLPSLVNLERIRVGTCEKMEEIIGGTRPDEEGVMGEETSSSNIEFKLPKLGYLELEGLPELKSICSAKLICDSLQVIEVTNCEPSPPPSLQHITANSEEWWESVVEWEHPKY</sequence>
<evidence type="ECO:0000313" key="1">
    <source>
        <dbReference type="EMBL" id="KAI9215706.1"/>
    </source>
</evidence>
<dbReference type="EMBL" id="MU628133">
    <property type="protein sequence ID" value="KAI9215706.1"/>
    <property type="molecule type" value="Genomic_DNA"/>
</dbReference>
<proteinExistence type="predicted"/>
<dbReference type="Proteomes" id="UP000006729">
    <property type="component" value="Unassembled WGS sequence"/>
</dbReference>